<feature type="compositionally biased region" description="Low complexity" evidence="1">
    <location>
        <begin position="163"/>
        <end position="174"/>
    </location>
</feature>
<dbReference type="AlphaFoldDB" id="A0A139Y7F5"/>
<protein>
    <submittedName>
        <fullName evidence="2">Transducin beta-like protein TBL1</fullName>
    </submittedName>
</protein>
<evidence type="ECO:0000313" key="3">
    <source>
        <dbReference type="Proteomes" id="UP000074247"/>
    </source>
</evidence>
<comment type="caution">
    <text evidence="2">The sequence shown here is derived from an EMBL/GenBank/DDBJ whole genome shotgun (WGS) entry which is preliminary data.</text>
</comment>
<dbReference type="EMBL" id="AGQS02003660">
    <property type="protein sequence ID" value="KYF47423.1"/>
    <property type="molecule type" value="Genomic_DNA"/>
</dbReference>
<feature type="region of interest" description="Disordered" evidence="1">
    <location>
        <begin position="129"/>
        <end position="176"/>
    </location>
</feature>
<dbReference type="VEuPathDB" id="ToxoDB:TGARI_309140B"/>
<organism evidence="2 3">
    <name type="scientific">Toxoplasma gondii ARI</name>
    <dbReference type="NCBI Taxonomy" id="1074872"/>
    <lineage>
        <taxon>Eukaryota</taxon>
        <taxon>Sar</taxon>
        <taxon>Alveolata</taxon>
        <taxon>Apicomplexa</taxon>
        <taxon>Conoidasida</taxon>
        <taxon>Coccidia</taxon>
        <taxon>Eucoccidiorida</taxon>
        <taxon>Eimeriorina</taxon>
        <taxon>Sarcocystidae</taxon>
        <taxon>Toxoplasma</taxon>
    </lineage>
</organism>
<accession>A0A139Y7F5</accession>
<evidence type="ECO:0000256" key="1">
    <source>
        <dbReference type="SAM" id="MobiDB-lite"/>
    </source>
</evidence>
<name>A0A139Y7F5_TOXGO</name>
<sequence length="252" mass="28059">GRHGSPVVSLGLGEIEDRTCENHCVQVSSNVAANQWRRQPPSCGDVRQRRTHLRPAVFNRSRFAHRPSHGHSSHHMEEHSRQHCVQRLQHGPDDCGKGRREAWRSEAGRLCVNADCRAVTRCFSSLGSSCLKPTSPDVTPCSPPSLPSPRFHASRSELSRQTGASRSESAAGSRWLSGQQRAVRRHTFFFEGSWTGRKATFSFCSGAGRRPRPARKKKEKKERALLLGQTCVCVCVTALSWSGVCWVFCIDT</sequence>
<evidence type="ECO:0000313" key="2">
    <source>
        <dbReference type="EMBL" id="KYF47423.1"/>
    </source>
</evidence>
<gene>
    <name evidence="2" type="ORF">TGARI_309140B</name>
</gene>
<proteinExistence type="predicted"/>
<feature type="non-terminal residue" evidence="2">
    <location>
        <position position="1"/>
    </location>
</feature>
<reference evidence="2 3" key="1">
    <citation type="journal article" date="2016" name="Nat. Commun.">
        <title>Local admixture of amplified and diversified secreted pathogenesis determinants shapes mosaic Toxoplasma gondii genomes.</title>
        <authorList>
            <person name="Lorenzi H."/>
            <person name="Khan A."/>
            <person name="Behnke M.S."/>
            <person name="Namasivayam S."/>
            <person name="Swapna L.S."/>
            <person name="Hadjithomas M."/>
            <person name="Karamycheva S."/>
            <person name="Pinney D."/>
            <person name="Brunk B.P."/>
            <person name="Ajioka J.W."/>
            <person name="Ajzenberg D."/>
            <person name="Boothroyd J.C."/>
            <person name="Boyle J.P."/>
            <person name="Darde M.L."/>
            <person name="Diaz-Miranda M.A."/>
            <person name="Dubey J.P."/>
            <person name="Fritz H.M."/>
            <person name="Gennari S.M."/>
            <person name="Gregory B.D."/>
            <person name="Kim K."/>
            <person name="Saeij J.P."/>
            <person name="Su C."/>
            <person name="White M.W."/>
            <person name="Zhu X.Q."/>
            <person name="Howe D.K."/>
            <person name="Rosenthal B.M."/>
            <person name="Grigg M.E."/>
            <person name="Parkinson J."/>
            <person name="Liu L."/>
            <person name="Kissinger J.C."/>
            <person name="Roos D.S."/>
            <person name="Sibley L.D."/>
        </authorList>
    </citation>
    <scope>NUCLEOTIDE SEQUENCE [LARGE SCALE GENOMIC DNA]</scope>
    <source>
        <strain evidence="2 3">ARI</strain>
    </source>
</reference>
<dbReference type="Proteomes" id="UP000074247">
    <property type="component" value="Unassembled WGS sequence"/>
</dbReference>